<evidence type="ECO:0000256" key="1">
    <source>
        <dbReference type="ARBA" id="ARBA00022723"/>
    </source>
</evidence>
<protein>
    <recommendedName>
        <fullName evidence="6">C2H2-type domain-containing protein</fullName>
    </recommendedName>
</protein>
<evidence type="ECO:0000256" key="3">
    <source>
        <dbReference type="ARBA" id="ARBA00022771"/>
    </source>
</evidence>
<evidence type="ECO:0000313" key="7">
    <source>
        <dbReference type="EMBL" id="CAH1105904.1"/>
    </source>
</evidence>
<evidence type="ECO:0000256" key="5">
    <source>
        <dbReference type="PROSITE-ProRule" id="PRU00042"/>
    </source>
</evidence>
<evidence type="ECO:0000256" key="4">
    <source>
        <dbReference type="ARBA" id="ARBA00022833"/>
    </source>
</evidence>
<keyword evidence="3 5" id="KW-0863">Zinc-finger</keyword>
<dbReference type="PROSITE" id="PS50157">
    <property type="entry name" value="ZINC_FINGER_C2H2_2"/>
    <property type="match status" value="1"/>
</dbReference>
<dbReference type="GO" id="GO:0008270">
    <property type="term" value="F:zinc ion binding"/>
    <property type="evidence" value="ECO:0007669"/>
    <property type="project" value="UniProtKB-KW"/>
</dbReference>
<dbReference type="InterPro" id="IPR036236">
    <property type="entry name" value="Znf_C2H2_sf"/>
</dbReference>
<dbReference type="AlphaFoldDB" id="A0A9P0G8C1"/>
<reference evidence="7" key="1">
    <citation type="submission" date="2022-01" db="EMBL/GenBank/DDBJ databases">
        <authorList>
            <person name="King R."/>
        </authorList>
    </citation>
    <scope>NUCLEOTIDE SEQUENCE</scope>
</reference>
<dbReference type="OrthoDB" id="10004641at2759"/>
<name>A0A9P0G8C1_9CUCU</name>
<dbReference type="SUPFAM" id="SSF57667">
    <property type="entry name" value="beta-beta-alpha zinc fingers"/>
    <property type="match status" value="1"/>
</dbReference>
<dbReference type="FunFam" id="3.30.160.60:FF:000100">
    <property type="entry name" value="Zinc finger 45-like"/>
    <property type="match status" value="1"/>
</dbReference>
<keyword evidence="4" id="KW-0862">Zinc</keyword>
<feature type="domain" description="C2H2-type" evidence="6">
    <location>
        <begin position="15"/>
        <end position="42"/>
    </location>
</feature>
<dbReference type="Proteomes" id="UP001153636">
    <property type="component" value="Chromosome 2"/>
</dbReference>
<dbReference type="Gene3D" id="3.30.160.60">
    <property type="entry name" value="Classic Zinc Finger"/>
    <property type="match status" value="1"/>
</dbReference>
<accession>A0A9P0G8C1</accession>
<gene>
    <name evidence="7" type="ORF">PSYICH_LOCUS7340</name>
</gene>
<sequence length="80" mass="9398">MFKLKVSSRSNGKLFHCEKCGNSYTYIRCLKRHMLACGKEKRLTCSFCSHKTHRQDHLNLHMFHKHNIVPQAGKPIKEDN</sequence>
<evidence type="ECO:0000259" key="6">
    <source>
        <dbReference type="PROSITE" id="PS50157"/>
    </source>
</evidence>
<keyword evidence="2" id="KW-0677">Repeat</keyword>
<dbReference type="EMBL" id="OV651814">
    <property type="protein sequence ID" value="CAH1105904.1"/>
    <property type="molecule type" value="Genomic_DNA"/>
</dbReference>
<keyword evidence="1" id="KW-0479">Metal-binding</keyword>
<evidence type="ECO:0000313" key="8">
    <source>
        <dbReference type="Proteomes" id="UP001153636"/>
    </source>
</evidence>
<dbReference type="InterPro" id="IPR013087">
    <property type="entry name" value="Znf_C2H2_type"/>
</dbReference>
<evidence type="ECO:0000256" key="2">
    <source>
        <dbReference type="ARBA" id="ARBA00022737"/>
    </source>
</evidence>
<organism evidence="7 8">
    <name type="scientific">Psylliodes chrysocephalus</name>
    <dbReference type="NCBI Taxonomy" id="3402493"/>
    <lineage>
        <taxon>Eukaryota</taxon>
        <taxon>Metazoa</taxon>
        <taxon>Ecdysozoa</taxon>
        <taxon>Arthropoda</taxon>
        <taxon>Hexapoda</taxon>
        <taxon>Insecta</taxon>
        <taxon>Pterygota</taxon>
        <taxon>Neoptera</taxon>
        <taxon>Endopterygota</taxon>
        <taxon>Coleoptera</taxon>
        <taxon>Polyphaga</taxon>
        <taxon>Cucujiformia</taxon>
        <taxon>Chrysomeloidea</taxon>
        <taxon>Chrysomelidae</taxon>
        <taxon>Galerucinae</taxon>
        <taxon>Alticini</taxon>
        <taxon>Psylliodes</taxon>
    </lineage>
</organism>
<proteinExistence type="predicted"/>
<keyword evidence="8" id="KW-1185">Reference proteome</keyword>